<keyword evidence="3" id="KW-0255">Endonuclease</keyword>
<dbReference type="GO" id="GO:0003676">
    <property type="term" value="F:nucleic acid binding"/>
    <property type="evidence" value="ECO:0007669"/>
    <property type="project" value="InterPro"/>
</dbReference>
<dbReference type="Gene3D" id="3.40.1350.10">
    <property type="match status" value="1"/>
</dbReference>
<evidence type="ECO:0000313" key="3">
    <source>
        <dbReference type="EMBL" id="TYP63289.1"/>
    </source>
</evidence>
<dbReference type="Pfam" id="PF02021">
    <property type="entry name" value="UPF0102"/>
    <property type="match status" value="1"/>
</dbReference>
<reference evidence="3 4" key="1">
    <citation type="submission" date="2019-07" db="EMBL/GenBank/DDBJ databases">
        <title>Deep subsurface shale carbon reservoir microbial communities from Ohio and West Virginia, USA.</title>
        <authorList>
            <person name="Wrighton K."/>
        </authorList>
    </citation>
    <scope>NUCLEOTIDE SEQUENCE [LARGE SCALE GENOMIC DNA]</scope>
    <source>
        <strain evidence="3 4">NP_8Ht</strain>
    </source>
</reference>
<comment type="similarity">
    <text evidence="1 2">Belongs to the UPF0102 family.</text>
</comment>
<dbReference type="InterPro" id="IPR011335">
    <property type="entry name" value="Restrct_endonuc-II-like"/>
</dbReference>
<dbReference type="PANTHER" id="PTHR34039">
    <property type="entry name" value="UPF0102 PROTEIN YRAN"/>
    <property type="match status" value="1"/>
</dbReference>
<comment type="caution">
    <text evidence="3">The sequence shown here is derived from an EMBL/GenBank/DDBJ whole genome shotgun (WGS) entry which is preliminary data.</text>
</comment>
<evidence type="ECO:0000256" key="1">
    <source>
        <dbReference type="ARBA" id="ARBA00006738"/>
    </source>
</evidence>
<dbReference type="CDD" id="cd20736">
    <property type="entry name" value="PoNe_Nuclease"/>
    <property type="match status" value="1"/>
</dbReference>
<dbReference type="EMBL" id="VNHQ01000013">
    <property type="protein sequence ID" value="TYP63289.1"/>
    <property type="molecule type" value="Genomic_DNA"/>
</dbReference>
<dbReference type="SUPFAM" id="SSF52980">
    <property type="entry name" value="Restriction endonuclease-like"/>
    <property type="match status" value="1"/>
</dbReference>
<dbReference type="OrthoDB" id="9794876at2"/>
<name>A0A5S5B8P5_STUST</name>
<dbReference type="AlphaFoldDB" id="A0A5S5B8P5"/>
<dbReference type="RefSeq" id="WP_148925080.1">
    <property type="nucleotide sequence ID" value="NZ_VNHQ01000013.1"/>
</dbReference>
<dbReference type="PANTHER" id="PTHR34039:SF1">
    <property type="entry name" value="UPF0102 PROTEIN YRAN"/>
    <property type="match status" value="1"/>
</dbReference>
<dbReference type="InterPro" id="IPR011856">
    <property type="entry name" value="tRNA_endonuc-like_dom_sf"/>
</dbReference>
<protein>
    <recommendedName>
        <fullName evidence="2">UPF0102 protein A9A72_12357</fullName>
    </recommendedName>
</protein>
<keyword evidence="3" id="KW-0540">Nuclease</keyword>
<dbReference type="InterPro" id="IPR003509">
    <property type="entry name" value="UPF0102_YraN-like"/>
</dbReference>
<evidence type="ECO:0000313" key="4">
    <source>
        <dbReference type="Proteomes" id="UP000324282"/>
    </source>
</evidence>
<gene>
    <name evidence="3" type="ORF">A9A72_12357</name>
</gene>
<dbReference type="NCBIfam" id="TIGR00252">
    <property type="entry name" value="YraN family protein"/>
    <property type="match status" value="1"/>
</dbReference>
<evidence type="ECO:0000256" key="2">
    <source>
        <dbReference type="HAMAP-Rule" id="MF_00048"/>
    </source>
</evidence>
<dbReference type="GO" id="GO:0004519">
    <property type="term" value="F:endonuclease activity"/>
    <property type="evidence" value="ECO:0007669"/>
    <property type="project" value="UniProtKB-KW"/>
</dbReference>
<organism evidence="3 4">
    <name type="scientific">Stutzerimonas stutzeri</name>
    <name type="common">Pseudomonas stutzeri</name>
    <dbReference type="NCBI Taxonomy" id="316"/>
    <lineage>
        <taxon>Bacteria</taxon>
        <taxon>Pseudomonadati</taxon>
        <taxon>Pseudomonadota</taxon>
        <taxon>Gammaproteobacteria</taxon>
        <taxon>Pseudomonadales</taxon>
        <taxon>Pseudomonadaceae</taxon>
        <taxon>Stutzerimonas</taxon>
    </lineage>
</organism>
<keyword evidence="3" id="KW-0378">Hydrolase</keyword>
<dbReference type="NCBIfam" id="NF009150">
    <property type="entry name" value="PRK12497.1-3"/>
    <property type="match status" value="1"/>
</dbReference>
<dbReference type="HAMAP" id="MF_00048">
    <property type="entry name" value="UPF0102"/>
    <property type="match status" value="1"/>
</dbReference>
<proteinExistence type="inferred from homology"/>
<dbReference type="Proteomes" id="UP000324282">
    <property type="component" value="Unassembled WGS sequence"/>
</dbReference>
<sequence length="139" mass="15680">MGRIPRRRSSSAPGYVLLITNSKQISGKLAEDLTLRHLETCGLRLICRNWSCRSGELDLVMLDGDTVVFVEVRYRRHAAWGGALESVDLRKQQKLIKAAQLFLLKESRWAKHPCRFDVVAMGSTEGGAHPSWIRNAFDS</sequence>
<accession>A0A5S5B8P5</accession>